<dbReference type="SUPFAM" id="SSF53756">
    <property type="entry name" value="UDP-Glycosyltransferase/glycogen phosphorylase"/>
    <property type="match status" value="1"/>
</dbReference>
<accession>A0A060CR75</accession>
<dbReference type="Gene3D" id="3.40.50.2000">
    <property type="entry name" value="Glycogen Phosphorylase B"/>
    <property type="match status" value="1"/>
</dbReference>
<feature type="non-terminal residue" evidence="1">
    <location>
        <position position="1"/>
    </location>
</feature>
<organism evidence="1">
    <name type="scientific">uncultured Geobacter sp</name>
    <dbReference type="NCBI Taxonomy" id="186741"/>
    <lineage>
        <taxon>Bacteria</taxon>
        <taxon>Pseudomonadati</taxon>
        <taxon>Thermodesulfobacteriota</taxon>
        <taxon>Desulfuromonadia</taxon>
        <taxon>Geobacterales</taxon>
        <taxon>Geobacteraceae</taxon>
        <taxon>Geobacter</taxon>
        <taxon>environmental samples</taxon>
    </lineage>
</organism>
<dbReference type="EMBL" id="KF128410">
    <property type="protein sequence ID" value="AIA95775.1"/>
    <property type="molecule type" value="Genomic_DNA"/>
</dbReference>
<protein>
    <submittedName>
        <fullName evidence="1">CAZy families GT4 protein</fullName>
    </submittedName>
</protein>
<dbReference type="AlphaFoldDB" id="A0A060CR75"/>
<evidence type="ECO:0000313" key="1">
    <source>
        <dbReference type="EMBL" id="AIA95775.1"/>
    </source>
</evidence>
<name>A0A060CR75_9BACT</name>
<proteinExistence type="predicted"/>
<sequence>RQIAYSGNMRDRFDFDLLILLAKKIPDVKIHLIGVLRADDEVVMRALELPNIIYHGPKSERSTLELLSKMDIAIVPHRLDDVSAYMDPLKVEMYESICLPVVTTNMPGIDDSELITIATDNDDFIQQSHRTDSARGS</sequence>
<reference evidence="1" key="1">
    <citation type="journal article" date="2013" name="Environ. Microbiol.">
        <title>Seasonally variable intestinal metagenomes of the red palm weevil (Rhynchophorus ferrugineus).</title>
        <authorList>
            <person name="Jia S."/>
            <person name="Zhang X."/>
            <person name="Zhang G."/>
            <person name="Yin A."/>
            <person name="Zhang S."/>
            <person name="Li F."/>
            <person name="Wang L."/>
            <person name="Zhao D."/>
            <person name="Yun Q."/>
            <person name="Tala"/>
            <person name="Wang J."/>
            <person name="Sun G."/>
            <person name="Baabdullah M."/>
            <person name="Yu X."/>
            <person name="Hu S."/>
            <person name="Al-Mssallem I.S."/>
            <person name="Yu J."/>
        </authorList>
    </citation>
    <scope>NUCLEOTIDE SEQUENCE</scope>
</reference>